<dbReference type="EMBL" id="BDGG01000003">
    <property type="protein sequence ID" value="GAU95417.1"/>
    <property type="molecule type" value="Genomic_DNA"/>
</dbReference>
<organism evidence="4 5">
    <name type="scientific">Ramazzottius varieornatus</name>
    <name type="common">Water bear</name>
    <name type="synonym">Tardigrade</name>
    <dbReference type="NCBI Taxonomy" id="947166"/>
    <lineage>
        <taxon>Eukaryota</taxon>
        <taxon>Metazoa</taxon>
        <taxon>Ecdysozoa</taxon>
        <taxon>Tardigrada</taxon>
        <taxon>Eutardigrada</taxon>
        <taxon>Parachela</taxon>
        <taxon>Hypsibioidea</taxon>
        <taxon>Ramazzottiidae</taxon>
        <taxon>Ramazzottius</taxon>
    </lineage>
</organism>
<comment type="catalytic activity">
    <reaction evidence="2">
        <text>alpha-L-fucose = beta-L-fucose</text>
        <dbReference type="Rhea" id="RHEA:25580"/>
        <dbReference type="ChEBI" id="CHEBI:42548"/>
        <dbReference type="ChEBI" id="CHEBI:42589"/>
        <dbReference type="EC" id="5.1.3.29"/>
    </reaction>
</comment>
<dbReference type="InterPro" id="IPR050443">
    <property type="entry name" value="RbsD/FucU_mutarotase"/>
</dbReference>
<evidence type="ECO:0000313" key="5">
    <source>
        <dbReference type="Proteomes" id="UP000186922"/>
    </source>
</evidence>
<evidence type="ECO:0000256" key="1">
    <source>
        <dbReference type="ARBA" id="ARBA00023235"/>
    </source>
</evidence>
<protein>
    <recommendedName>
        <fullName evidence="3">L-fucose mutarotase</fullName>
        <ecNumber evidence="3">5.1.3.29</ecNumber>
    </recommendedName>
</protein>
<accession>A0A1D1V6X6</accession>
<dbReference type="PANTHER" id="PTHR31690:SF4">
    <property type="entry name" value="FUCOSE MUTAROTASE"/>
    <property type="match status" value="1"/>
</dbReference>
<dbReference type="GO" id="GO:0006004">
    <property type="term" value="P:fucose metabolic process"/>
    <property type="evidence" value="ECO:0007669"/>
    <property type="project" value="TreeGrafter"/>
</dbReference>
<keyword evidence="1" id="KW-0413">Isomerase</keyword>
<dbReference type="Proteomes" id="UP000186922">
    <property type="component" value="Unassembled WGS sequence"/>
</dbReference>
<gene>
    <name evidence="4" type="primary">RvY_07038-1</name>
    <name evidence="4" type="synonym">RvY_07038.1</name>
    <name evidence="4" type="ORF">RvY_07038</name>
</gene>
<proteinExistence type="predicted"/>
<dbReference type="EC" id="5.1.3.29" evidence="3"/>
<dbReference type="SUPFAM" id="SSF102546">
    <property type="entry name" value="RbsD-like"/>
    <property type="match status" value="1"/>
</dbReference>
<dbReference type="InterPro" id="IPR023750">
    <property type="entry name" value="RbsD-like_sf"/>
</dbReference>
<reference evidence="4 5" key="1">
    <citation type="journal article" date="2016" name="Nat. Commun.">
        <title>Extremotolerant tardigrade genome and improved radiotolerance of human cultured cells by tardigrade-unique protein.</title>
        <authorList>
            <person name="Hashimoto T."/>
            <person name="Horikawa D.D."/>
            <person name="Saito Y."/>
            <person name="Kuwahara H."/>
            <person name="Kozuka-Hata H."/>
            <person name="Shin-I T."/>
            <person name="Minakuchi Y."/>
            <person name="Ohishi K."/>
            <person name="Motoyama A."/>
            <person name="Aizu T."/>
            <person name="Enomoto A."/>
            <person name="Kondo K."/>
            <person name="Tanaka S."/>
            <person name="Hara Y."/>
            <person name="Koshikawa S."/>
            <person name="Sagara H."/>
            <person name="Miura T."/>
            <person name="Yokobori S."/>
            <person name="Miyagawa K."/>
            <person name="Suzuki Y."/>
            <person name="Kubo T."/>
            <person name="Oyama M."/>
            <person name="Kohara Y."/>
            <person name="Fujiyama A."/>
            <person name="Arakawa K."/>
            <person name="Katayama T."/>
            <person name="Toyoda A."/>
            <person name="Kunieda T."/>
        </authorList>
    </citation>
    <scope>NUCLEOTIDE SEQUENCE [LARGE SCALE GENOMIC DNA]</scope>
    <source>
        <strain evidence="4 5">YOKOZUNA-1</strain>
    </source>
</reference>
<dbReference type="OrthoDB" id="10011710at2759"/>
<evidence type="ECO:0000256" key="2">
    <source>
        <dbReference type="ARBA" id="ARBA00036324"/>
    </source>
</evidence>
<dbReference type="AlphaFoldDB" id="A0A1D1V6X6"/>
<dbReference type="Gene3D" id="3.40.1650.10">
    <property type="entry name" value="RbsD-like domain"/>
    <property type="match status" value="1"/>
</dbReference>
<dbReference type="GO" id="GO:0042806">
    <property type="term" value="F:fucose binding"/>
    <property type="evidence" value="ECO:0007669"/>
    <property type="project" value="TreeGrafter"/>
</dbReference>
<evidence type="ECO:0000313" key="4">
    <source>
        <dbReference type="EMBL" id="GAU95417.1"/>
    </source>
</evidence>
<dbReference type="STRING" id="947166.A0A1D1V6X6"/>
<dbReference type="InterPro" id="IPR007721">
    <property type="entry name" value="RbsD_FucU"/>
</dbReference>
<dbReference type="Pfam" id="PF05025">
    <property type="entry name" value="RbsD_FucU"/>
    <property type="match status" value="1"/>
</dbReference>
<dbReference type="GO" id="GO:0036373">
    <property type="term" value="F:L-fucose mutarotase activity"/>
    <property type="evidence" value="ECO:0007669"/>
    <property type="project" value="UniProtKB-EC"/>
</dbReference>
<keyword evidence="5" id="KW-1185">Reference proteome</keyword>
<dbReference type="PANTHER" id="PTHR31690">
    <property type="entry name" value="FUCOSE MUTAROTASE"/>
    <property type="match status" value="1"/>
</dbReference>
<sequence>MVVLIGIPRILSPELLHTLAKMGHGDEIVLADANFPSAGCCRHGPIEIRADGLAIPALLEAILQLLPLDAYDPSPVMLMDREPVDKERKLQTPIWEEYDKIVQASHGGATPVKTALIPRFDFYERAKKAFAIVHTGEAALYGNIILKKGVLP</sequence>
<comment type="caution">
    <text evidence="4">The sequence shown here is derived from an EMBL/GenBank/DDBJ whole genome shotgun (WGS) entry which is preliminary data.</text>
</comment>
<name>A0A1D1V6X6_RAMVA</name>
<evidence type="ECO:0000256" key="3">
    <source>
        <dbReference type="ARBA" id="ARBA00038859"/>
    </source>
</evidence>